<evidence type="ECO:0000256" key="2">
    <source>
        <dbReference type="ARBA" id="ARBA00022603"/>
    </source>
</evidence>
<dbReference type="InterPro" id="IPR029063">
    <property type="entry name" value="SAM-dependent_MTases_sf"/>
</dbReference>
<gene>
    <name evidence="4" type="ORF">LDAN0321_LOCUS21408</name>
</gene>
<dbReference type="EMBL" id="HBGY01034051">
    <property type="protein sequence ID" value="CAD9615348.1"/>
    <property type="molecule type" value="Transcribed_RNA"/>
</dbReference>
<dbReference type="AlphaFoldDB" id="A0A7S2LUZ0"/>
<dbReference type="Gene3D" id="3.40.50.150">
    <property type="entry name" value="Vaccinia Virus protein VP39"/>
    <property type="match status" value="1"/>
</dbReference>
<evidence type="ECO:0000256" key="1">
    <source>
        <dbReference type="ARBA" id="ARBA00008361"/>
    </source>
</evidence>
<dbReference type="InterPro" id="IPR051419">
    <property type="entry name" value="Lys/N-term_MeTrsfase_sf"/>
</dbReference>
<evidence type="ECO:0000256" key="3">
    <source>
        <dbReference type="ARBA" id="ARBA00022679"/>
    </source>
</evidence>
<dbReference type="PANTHER" id="PTHR12176:SF80">
    <property type="entry name" value="EEF1A LYSINE METHYLTRANSFERASE 4"/>
    <property type="match status" value="1"/>
</dbReference>
<dbReference type="GO" id="GO:0008168">
    <property type="term" value="F:methyltransferase activity"/>
    <property type="evidence" value="ECO:0007669"/>
    <property type="project" value="UniProtKB-KW"/>
</dbReference>
<proteinExistence type="inferred from homology"/>
<sequence>MGWDNFYKSDCVDSVFEWHSEVSNDDILDELLLHCGNNADEDSSSQSHLLVGTGNSLLPRDLYDKLDGGATVTCLDYSLTCIKNLEMVHGDSCPNMKFIHGDATMLTDIFSHDIETPTGGSNNVLFNSVIDKGLIDALMCSEGWNGPVVNVLQGVTSVLKTNGIFMLISYKLPNPTKAFMEEISAEKLVWEFDLPRRSTDRVSFSIARRLE</sequence>
<keyword evidence="3" id="KW-0808">Transferase</keyword>
<evidence type="ECO:0000313" key="4">
    <source>
        <dbReference type="EMBL" id="CAD9615348.1"/>
    </source>
</evidence>
<dbReference type="PANTHER" id="PTHR12176">
    <property type="entry name" value="SAM-DEPENDENT METHYLTRANSFERASE SUPERFAMILY PROTEIN"/>
    <property type="match status" value="1"/>
</dbReference>
<name>A0A7S2LUZ0_9STRA</name>
<dbReference type="SUPFAM" id="SSF53335">
    <property type="entry name" value="S-adenosyl-L-methionine-dependent methyltransferases"/>
    <property type="match status" value="1"/>
</dbReference>
<evidence type="ECO:0008006" key="5">
    <source>
        <dbReference type="Google" id="ProtNLM"/>
    </source>
</evidence>
<organism evidence="4">
    <name type="scientific">Leptocylindrus danicus</name>
    <dbReference type="NCBI Taxonomy" id="163516"/>
    <lineage>
        <taxon>Eukaryota</taxon>
        <taxon>Sar</taxon>
        <taxon>Stramenopiles</taxon>
        <taxon>Ochrophyta</taxon>
        <taxon>Bacillariophyta</taxon>
        <taxon>Coscinodiscophyceae</taxon>
        <taxon>Chaetocerotophycidae</taxon>
        <taxon>Leptocylindrales</taxon>
        <taxon>Leptocylindraceae</taxon>
        <taxon>Leptocylindrus</taxon>
    </lineage>
</organism>
<dbReference type="GO" id="GO:0032259">
    <property type="term" value="P:methylation"/>
    <property type="evidence" value="ECO:0007669"/>
    <property type="project" value="UniProtKB-KW"/>
</dbReference>
<keyword evidence="2" id="KW-0489">Methyltransferase</keyword>
<protein>
    <recommendedName>
        <fullName evidence="5">Methyltransferase type 11 domain-containing protein</fullName>
    </recommendedName>
</protein>
<comment type="similarity">
    <text evidence="1">Belongs to the methyltransferase superfamily.</text>
</comment>
<accession>A0A7S2LUZ0</accession>
<reference evidence="4" key="1">
    <citation type="submission" date="2021-01" db="EMBL/GenBank/DDBJ databases">
        <authorList>
            <person name="Corre E."/>
            <person name="Pelletier E."/>
            <person name="Niang G."/>
            <person name="Scheremetjew M."/>
            <person name="Finn R."/>
            <person name="Kale V."/>
            <person name="Holt S."/>
            <person name="Cochrane G."/>
            <person name="Meng A."/>
            <person name="Brown T."/>
            <person name="Cohen L."/>
        </authorList>
    </citation>
    <scope>NUCLEOTIDE SEQUENCE</scope>
    <source>
        <strain evidence="4">B650</strain>
    </source>
</reference>